<feature type="region of interest" description="Disordered" evidence="1">
    <location>
        <begin position="129"/>
        <end position="205"/>
    </location>
</feature>
<dbReference type="EMBL" id="FOLT01000003">
    <property type="protein sequence ID" value="SFC10341.1"/>
    <property type="molecule type" value="Genomic_DNA"/>
</dbReference>
<feature type="compositionally biased region" description="Basic and acidic residues" evidence="1">
    <location>
        <begin position="135"/>
        <end position="147"/>
    </location>
</feature>
<dbReference type="Proteomes" id="UP000199612">
    <property type="component" value="Unassembled WGS sequence"/>
</dbReference>
<proteinExistence type="predicted"/>
<name>A0A1I1GFJ5_9LACT</name>
<gene>
    <name evidence="2" type="ORF">SAMN04488102_10353</name>
</gene>
<evidence type="ECO:0000256" key="1">
    <source>
        <dbReference type="SAM" id="MobiDB-lite"/>
    </source>
</evidence>
<accession>A0A1I1GFJ5</accession>
<reference evidence="3" key="1">
    <citation type="submission" date="2016-10" db="EMBL/GenBank/DDBJ databases">
        <authorList>
            <person name="Varghese N."/>
            <person name="Submissions S."/>
        </authorList>
    </citation>
    <scope>NUCLEOTIDE SEQUENCE [LARGE SCALE GENOMIC DNA]</scope>
    <source>
        <strain evidence="3">DSM 23664</strain>
    </source>
</reference>
<dbReference type="AlphaFoldDB" id="A0A1I1GFJ5"/>
<sequence length="205" mass="23603">MNEQLIETIKEMEIKGAPEEQTLEAALNQYTKKQLAHFIERHDLDIAKSWKKAEIIEALIEWMSSVQPELMESDEDLNAFYSNQVVNADQPLEISDDLSEKDQERVLKLIEHGLVFNADNELWTPEAVAQTVDSESEKSADSNESSKETASQDEAAEVKSQPAQPRKQRKQTSALSLTPEERIAREKKMRLKYFKKQAKKKKKKR</sequence>
<dbReference type="OrthoDB" id="2166947at2"/>
<feature type="compositionally biased region" description="Basic residues" evidence="1">
    <location>
        <begin position="187"/>
        <end position="205"/>
    </location>
</feature>
<evidence type="ECO:0000313" key="2">
    <source>
        <dbReference type="EMBL" id="SFC10341.1"/>
    </source>
</evidence>
<keyword evidence="3" id="KW-1185">Reference proteome</keyword>
<dbReference type="RefSeq" id="WP_091528825.1">
    <property type="nucleotide sequence ID" value="NZ_FOLT01000003.1"/>
</dbReference>
<evidence type="ECO:0000313" key="3">
    <source>
        <dbReference type="Proteomes" id="UP000199612"/>
    </source>
</evidence>
<organism evidence="2 3">
    <name type="scientific">Alkalibacterium subtropicum</name>
    <dbReference type="NCBI Taxonomy" id="753702"/>
    <lineage>
        <taxon>Bacteria</taxon>
        <taxon>Bacillati</taxon>
        <taxon>Bacillota</taxon>
        <taxon>Bacilli</taxon>
        <taxon>Lactobacillales</taxon>
        <taxon>Carnobacteriaceae</taxon>
        <taxon>Alkalibacterium</taxon>
    </lineage>
</organism>
<protein>
    <submittedName>
        <fullName evidence="2">Uncharacterized protein</fullName>
    </submittedName>
</protein>